<keyword evidence="2" id="KW-1185">Reference proteome</keyword>
<evidence type="ECO:0000313" key="1">
    <source>
        <dbReference type="EMBL" id="CAJ1941935.1"/>
    </source>
</evidence>
<reference evidence="1" key="1">
    <citation type="submission" date="2023-08" db="EMBL/GenBank/DDBJ databases">
        <authorList>
            <person name="Audoor S."/>
            <person name="Bilcke G."/>
        </authorList>
    </citation>
    <scope>NUCLEOTIDE SEQUENCE</scope>
</reference>
<dbReference type="EMBL" id="CAKOGP040001107">
    <property type="protein sequence ID" value="CAJ1941935.1"/>
    <property type="molecule type" value="Genomic_DNA"/>
</dbReference>
<accession>A0AAD2FIH0</accession>
<dbReference type="AlphaFoldDB" id="A0AAD2FIH0"/>
<gene>
    <name evidence="1" type="ORF">CYCCA115_LOCUS7717</name>
</gene>
<sequence length="235" mass="26197">LYHLTLSAESLRVMKWMIDASFAVHPDFKSHTGGTLSFGGGAAQVMSKKQKLNSRSSTEAELIAVDDVVTMVLWTKLFMEWQGCLTWFKLVVDSPLHSTSLVVTIESSALSAPIHELFPHGIPAFPVLRCCTDNTATVSWINDTRTTSPLAQALVALYGQLLKRSTLVCHTVHIPGDDNVLADWISRPDSLSHERLFMQTSQKYPWMNALRNFQPSAKLISVAFVFRFPGKRSHP</sequence>
<organism evidence="1 2">
    <name type="scientific">Cylindrotheca closterium</name>
    <dbReference type="NCBI Taxonomy" id="2856"/>
    <lineage>
        <taxon>Eukaryota</taxon>
        <taxon>Sar</taxon>
        <taxon>Stramenopiles</taxon>
        <taxon>Ochrophyta</taxon>
        <taxon>Bacillariophyta</taxon>
        <taxon>Bacillariophyceae</taxon>
        <taxon>Bacillariophycidae</taxon>
        <taxon>Bacillariales</taxon>
        <taxon>Bacillariaceae</taxon>
        <taxon>Cylindrotheca</taxon>
    </lineage>
</organism>
<dbReference type="Proteomes" id="UP001295423">
    <property type="component" value="Unassembled WGS sequence"/>
</dbReference>
<proteinExistence type="predicted"/>
<comment type="caution">
    <text evidence="1">The sequence shown here is derived from an EMBL/GenBank/DDBJ whole genome shotgun (WGS) entry which is preliminary data.</text>
</comment>
<feature type="non-terminal residue" evidence="1">
    <location>
        <position position="1"/>
    </location>
</feature>
<evidence type="ECO:0000313" key="2">
    <source>
        <dbReference type="Proteomes" id="UP001295423"/>
    </source>
</evidence>
<protein>
    <submittedName>
        <fullName evidence="1">Uncharacterized protein</fullName>
    </submittedName>
</protein>
<name>A0AAD2FIH0_9STRA</name>